<feature type="compositionally biased region" description="Basic and acidic residues" evidence="1">
    <location>
        <begin position="278"/>
        <end position="328"/>
    </location>
</feature>
<proteinExistence type="predicted"/>
<dbReference type="AlphaFoldDB" id="A0A974HZ12"/>
<organism evidence="2 3">
    <name type="scientific">Xenopus laevis</name>
    <name type="common">African clawed frog</name>
    <dbReference type="NCBI Taxonomy" id="8355"/>
    <lineage>
        <taxon>Eukaryota</taxon>
        <taxon>Metazoa</taxon>
        <taxon>Chordata</taxon>
        <taxon>Craniata</taxon>
        <taxon>Vertebrata</taxon>
        <taxon>Euteleostomi</taxon>
        <taxon>Amphibia</taxon>
        <taxon>Batrachia</taxon>
        <taxon>Anura</taxon>
        <taxon>Pipoidea</taxon>
        <taxon>Pipidae</taxon>
        <taxon>Xenopodinae</taxon>
        <taxon>Xenopus</taxon>
        <taxon>Xenopus</taxon>
    </lineage>
</organism>
<feature type="compositionally biased region" description="Low complexity" evidence="1">
    <location>
        <begin position="329"/>
        <end position="341"/>
    </location>
</feature>
<reference evidence="3" key="1">
    <citation type="journal article" date="2016" name="Nature">
        <title>Genome evolution in the allotetraploid frog Xenopus laevis.</title>
        <authorList>
            <person name="Session A.M."/>
            <person name="Uno Y."/>
            <person name="Kwon T."/>
            <person name="Chapman J.A."/>
            <person name="Toyoda A."/>
            <person name="Takahashi S."/>
            <person name="Fukui A."/>
            <person name="Hikosaka A."/>
            <person name="Suzuki A."/>
            <person name="Kondo M."/>
            <person name="van Heeringen S.J."/>
            <person name="Quigley I."/>
            <person name="Heinz S."/>
            <person name="Ogino H."/>
            <person name="Ochi H."/>
            <person name="Hellsten U."/>
            <person name="Lyons J.B."/>
            <person name="Simakov O."/>
            <person name="Putnam N."/>
            <person name="Stites J."/>
            <person name="Kuroki Y."/>
            <person name="Tanaka T."/>
            <person name="Michiue T."/>
            <person name="Watanabe M."/>
            <person name="Bogdanovic O."/>
            <person name="Lister R."/>
            <person name="Georgiou G."/>
            <person name="Paranjpe S.S."/>
            <person name="van Kruijsbergen I."/>
            <person name="Shu S."/>
            <person name="Carlson J."/>
            <person name="Kinoshita T."/>
            <person name="Ohta Y."/>
            <person name="Mawaribuchi S."/>
            <person name="Jenkins J."/>
            <person name="Grimwood J."/>
            <person name="Schmutz J."/>
            <person name="Mitros T."/>
            <person name="Mozaffari S.V."/>
            <person name="Suzuki Y."/>
            <person name="Haramoto Y."/>
            <person name="Yamamoto T.S."/>
            <person name="Takagi C."/>
            <person name="Heald R."/>
            <person name="Miller K."/>
            <person name="Haudenschild C."/>
            <person name="Kitzman J."/>
            <person name="Nakayama T."/>
            <person name="Izutsu Y."/>
            <person name="Robert J."/>
            <person name="Fortriede J."/>
            <person name="Burns K."/>
            <person name="Lotay V."/>
            <person name="Karimi K."/>
            <person name="Yasuoka Y."/>
            <person name="Dichmann D.S."/>
            <person name="Flajnik M.F."/>
            <person name="Houston D.W."/>
            <person name="Shendure J."/>
            <person name="DuPasquier L."/>
            <person name="Vize P.D."/>
            <person name="Zorn A.M."/>
            <person name="Ito M."/>
            <person name="Marcotte E.M."/>
            <person name="Wallingford J.B."/>
            <person name="Ito Y."/>
            <person name="Asashima M."/>
            <person name="Ueno N."/>
            <person name="Matsuda Y."/>
            <person name="Veenstra G.J."/>
            <person name="Fujiyama A."/>
            <person name="Harland R.M."/>
            <person name="Taira M."/>
            <person name="Rokhsar D.S."/>
        </authorList>
    </citation>
    <scope>NUCLEOTIDE SEQUENCE [LARGE SCALE GENOMIC DNA]</scope>
    <source>
        <strain evidence="3">J</strain>
    </source>
</reference>
<dbReference type="EMBL" id="CM004468">
    <property type="protein sequence ID" value="OCT95732.1"/>
    <property type="molecule type" value="Genomic_DNA"/>
</dbReference>
<name>A0A974HZ12_XENLA</name>
<accession>A0A974HZ12</accession>
<evidence type="ECO:0000313" key="3">
    <source>
        <dbReference type="Proteomes" id="UP000694892"/>
    </source>
</evidence>
<gene>
    <name evidence="2" type="ORF">XELAEV_18013420mg</name>
</gene>
<evidence type="ECO:0000256" key="1">
    <source>
        <dbReference type="SAM" id="MobiDB-lite"/>
    </source>
</evidence>
<evidence type="ECO:0000313" key="2">
    <source>
        <dbReference type="EMBL" id="OCT95732.1"/>
    </source>
</evidence>
<feature type="region of interest" description="Disordered" evidence="1">
    <location>
        <begin position="278"/>
        <end position="341"/>
    </location>
</feature>
<sequence>MNTIPELTHYIKNFNLKDGSSGNHGYDRVLLQLFGFLGHGKSSFINTCKYVLEDGDYQNYSNSKGSQGGDTKSRITFPLTDTMTLVDNRGCAVMNDYETAEILAQLANLLPLDKGVDWSRGFGLTGRIVEAEKFVKSSDLIYPIFVYSANNKLADEEIPELKTLLETARDLTEIFPVVVLTHKTSGKLRDMKDKFENMGVEQIFALENFTPEDHIKTRGRHEDVLKFFCEVIRDIQFRLKRMGDPEETRQERKKKVLKFIHDREVKKVEEQLEMQRMKEEKMKRDMEEMQRMKEEKMKRELEEMQRMKEQKMKRDTEEMQRKIEEGNKKTNNNNNNSCKAS</sequence>
<dbReference type="OMA" id="ANNERGK"/>
<dbReference type="Proteomes" id="UP000694892">
    <property type="component" value="Chromosome 2L"/>
</dbReference>
<protein>
    <submittedName>
        <fullName evidence="2">Uncharacterized protein</fullName>
    </submittedName>
</protein>